<evidence type="ECO:0000256" key="3">
    <source>
        <dbReference type="ARBA" id="ARBA00012674"/>
    </source>
</evidence>
<comment type="similarity">
    <text evidence="2">Belongs to the AAA ATPase family.</text>
</comment>
<dbReference type="OrthoDB" id="199574at2759"/>
<evidence type="ECO:0000256" key="1">
    <source>
        <dbReference type="ARBA" id="ARBA00004481"/>
    </source>
</evidence>
<evidence type="ECO:0000256" key="6">
    <source>
        <dbReference type="ARBA" id="ARBA00022753"/>
    </source>
</evidence>
<accession>R9ACW0</accession>
<dbReference type="eggNOG" id="KOG0845">
    <property type="taxonomic scope" value="Eukaryota"/>
</dbReference>
<dbReference type="Gene3D" id="1.25.40.990">
    <property type="match status" value="1"/>
</dbReference>
<dbReference type="InterPro" id="IPR045253">
    <property type="entry name" value="VPS4_MIT"/>
</dbReference>
<feature type="region of interest" description="Disordered" evidence="12">
    <location>
        <begin position="650"/>
        <end position="672"/>
    </location>
</feature>
<feature type="compositionally biased region" description="Polar residues" evidence="12">
    <location>
        <begin position="712"/>
        <end position="759"/>
    </location>
</feature>
<evidence type="ECO:0000256" key="7">
    <source>
        <dbReference type="ARBA" id="ARBA00022801"/>
    </source>
</evidence>
<keyword evidence="8" id="KW-0067">ATP-binding</keyword>
<dbReference type="RefSeq" id="XP_009269071.1">
    <property type="nucleotide sequence ID" value="XM_009270796.1"/>
</dbReference>
<dbReference type="InterPro" id="IPR000717">
    <property type="entry name" value="PCI_dom"/>
</dbReference>
<dbReference type="Gene3D" id="1.10.8.60">
    <property type="match status" value="1"/>
</dbReference>
<dbReference type="KEGG" id="wic:J056_001236"/>
<dbReference type="Gene3D" id="1.20.58.80">
    <property type="entry name" value="Phosphotransferase system, lactose/cellobiose-type IIA subunit"/>
    <property type="match status" value="1"/>
</dbReference>
<feature type="compositionally biased region" description="Polar residues" evidence="12">
    <location>
        <begin position="802"/>
        <end position="829"/>
    </location>
</feature>
<comment type="catalytic activity">
    <reaction evidence="11">
        <text>ATP + H2O = ADP + phosphate + H(+)</text>
        <dbReference type="Rhea" id="RHEA:13065"/>
        <dbReference type="ChEBI" id="CHEBI:15377"/>
        <dbReference type="ChEBI" id="CHEBI:15378"/>
        <dbReference type="ChEBI" id="CHEBI:30616"/>
        <dbReference type="ChEBI" id="CHEBI:43474"/>
        <dbReference type="ChEBI" id="CHEBI:456216"/>
        <dbReference type="EC" id="3.6.4.6"/>
    </reaction>
</comment>
<dbReference type="InterPro" id="IPR003959">
    <property type="entry name" value="ATPase_AAA_core"/>
</dbReference>
<evidence type="ECO:0000256" key="9">
    <source>
        <dbReference type="ARBA" id="ARBA00022927"/>
    </source>
</evidence>
<keyword evidence="4" id="KW-0813">Transport</keyword>
<keyword evidence="9" id="KW-0653">Protein transport</keyword>
<dbReference type="FunFam" id="1.10.8.60:FF:000015">
    <property type="entry name" value="vacuolar protein sorting-associated protein 4A"/>
    <property type="match status" value="1"/>
</dbReference>
<dbReference type="Pfam" id="PF04212">
    <property type="entry name" value="MIT"/>
    <property type="match status" value="1"/>
</dbReference>
<dbReference type="InterPro" id="IPR003960">
    <property type="entry name" value="ATPase_AAA_CS"/>
</dbReference>
<dbReference type="SMART" id="SM00745">
    <property type="entry name" value="MIT"/>
    <property type="match status" value="1"/>
</dbReference>
<dbReference type="GO" id="GO:0015031">
    <property type="term" value="P:protein transport"/>
    <property type="evidence" value="ECO:0007669"/>
    <property type="project" value="UniProtKB-KW"/>
</dbReference>
<dbReference type="GO" id="GO:0016197">
    <property type="term" value="P:endosomal transport"/>
    <property type="evidence" value="ECO:0007669"/>
    <property type="project" value="TreeGrafter"/>
</dbReference>
<dbReference type="eggNOG" id="KOG0739">
    <property type="taxonomic scope" value="Eukaryota"/>
</dbReference>
<dbReference type="Pfam" id="PF09336">
    <property type="entry name" value="Vps4_C"/>
    <property type="match status" value="1"/>
</dbReference>
<sequence length="1399" mass="151128">MTSNSNFLDKAIDLVSNAIEEDVKTNYAEALRLYLNALDYFMMALKYEKNPSLKTMIRGKLVDYITRAEKLKQHIAKSDENKKQPLGSTNTASANSGQPNKEAENDDAETKKLRAGLSSSILHETPNVSWDDVAGLEVAKEALKEAVILPIKFPHLFKGNRKPWRGILLFGPPGTGKSYLAKAVATESKSTFFSVSSSDLVSKWMGESERLVKNLFAMARENKPSIIFIDEVDSLAGTRGEGESEASRRIKTEFLVQMNGVGNDDNGVLVLGATNIPWSLDVAIKRRFEKRIYIPLPEPEARKEMFRLNVGETPCKLTQKDYRLLGEKTEGYSGSDIAIVVRDALMQPVRKVLSATHFKEVHVNDESGNSIRKLTPCSPGDPHAFEGGWSTIDSEELLEPDLSLNDFIKAVNSTRPTVSDEDIRKHMEFTNESGECRFGSNCKNQHPGEQTAGSRQGGFSNFSNSSFASGNTNSARKNESASSAESIRHDLVDERPIYPLTSYGPAKEEPNLILELDESPEELRLKFVQANASGNPQQYVQYEESQTAKCLQLFESAARNSFDAHKHINAKLKGQIPANSAFKPSATTAASTSAFGQSAQPSQPAFGSSAFGGSTANGFGAPSSGFGAFSSSKPSSNAFGSISQQSAFGSSTQGAFGQSATPASNSAFGQPNSFGGGASGASALTSAPSSGFGAFAESKPAFGASSEPKSAFGSTSTPSTSVFGQSATPTNAFGQKNSAPTSNAFGQSTTPSSAFGQTNAFGQSSTGSSAFGGTTPAASTGFGAFGGGGGSGGTGLAFGQSAFGQTSQPSAFGQSSTSSNNAFNDTSQSGSGGNNAFGQQSTPVSSFGQSAFGQTSAPAPTSAFSLKPSFDTPAVAPPATTPAPAPVSSTLDQPSAFGRPSAFGQPAASQQETVFGHSIGTSAFGVPSREQRPEEVDQSARFAPSLEELPEQFQKAFKDEQFSWGEIPTLAPPIVKVNLELKEMIQRAYVEGRLWTTNWMAQRIPSLQNSLPPPTGSYAAAIGTAASNGIQISPQQAQQPMKRKKNNQATKKSSQPKKSKGFTVDDDEDMRVKRAKRFEGATIPSTYTNPATVKMPPKANKWINRGNTSEPDPNVIDWDQHTIVGLSDSLEKQYLRLTSAPDPATIRPLPVLKKTLDHLKRKWRQDRDYNYICDQFKSLRQDLTVQRIKNDFTVQVYEIHARLALENGDLGEYNQCAANLQPLYQLNLKGNELEFISYQILYLCYSRNWSAANILVGLLSNEKKEAHEIRHALKVRSSLVTNNYHLFFKLYQDSPNMSAYIIDAFVERERLKALIMITKAYIKIPLSFIKNELRFDNATAVKDLLKQLGAVSCFEKSAVGVTNNGVPPDHEKVLLCKDVHPILLSQVSRYVKVDIKGQV</sequence>
<dbReference type="HOGENOM" id="CLU_254431_0_0_1"/>
<dbReference type="STRING" id="1299270.R9ACW0"/>
<feature type="region of interest" description="Disordered" evidence="12">
    <location>
        <begin position="1034"/>
        <end position="1069"/>
    </location>
</feature>
<dbReference type="PROSITE" id="PS00674">
    <property type="entry name" value="AAA"/>
    <property type="match status" value="1"/>
</dbReference>
<organism evidence="14 15">
    <name type="scientific">Wallemia ichthyophaga (strain EXF-994 / CBS 113033)</name>
    <dbReference type="NCBI Taxonomy" id="1299270"/>
    <lineage>
        <taxon>Eukaryota</taxon>
        <taxon>Fungi</taxon>
        <taxon>Dikarya</taxon>
        <taxon>Basidiomycota</taxon>
        <taxon>Wallemiomycotina</taxon>
        <taxon>Wallemiomycetes</taxon>
        <taxon>Wallemiales</taxon>
        <taxon>Wallemiaceae</taxon>
        <taxon>Wallemia</taxon>
    </lineage>
</organism>
<dbReference type="Gene3D" id="3.40.50.300">
    <property type="entry name" value="P-loop containing nucleotide triphosphate hydrolases"/>
    <property type="match status" value="1"/>
</dbReference>
<dbReference type="InterPro" id="IPR015415">
    <property type="entry name" value="Spast_Vps4_C"/>
</dbReference>
<dbReference type="SMART" id="SM00382">
    <property type="entry name" value="AAA"/>
    <property type="match status" value="1"/>
</dbReference>
<keyword evidence="6" id="KW-0967">Endosome</keyword>
<evidence type="ECO:0000259" key="13">
    <source>
        <dbReference type="PROSITE" id="PS50250"/>
    </source>
</evidence>
<feature type="compositionally biased region" description="Polar residues" evidence="12">
    <location>
        <begin position="836"/>
        <end position="864"/>
    </location>
</feature>
<dbReference type="CDD" id="cd19521">
    <property type="entry name" value="RecA-like_VPS4"/>
    <property type="match status" value="1"/>
</dbReference>
<dbReference type="InterPro" id="IPR041569">
    <property type="entry name" value="AAA_lid_3"/>
</dbReference>
<evidence type="ECO:0000256" key="4">
    <source>
        <dbReference type="ARBA" id="ARBA00022448"/>
    </source>
</evidence>
<keyword evidence="5" id="KW-0547">Nucleotide-binding</keyword>
<evidence type="ECO:0000256" key="5">
    <source>
        <dbReference type="ARBA" id="ARBA00022741"/>
    </source>
</evidence>
<feature type="domain" description="PCI" evidence="13">
    <location>
        <begin position="1209"/>
        <end position="1374"/>
    </location>
</feature>
<evidence type="ECO:0000256" key="11">
    <source>
        <dbReference type="ARBA" id="ARBA00048883"/>
    </source>
</evidence>
<dbReference type="Proteomes" id="UP000014064">
    <property type="component" value="Unassembled WGS sequence"/>
</dbReference>
<dbReference type="Pfam" id="PF03399">
    <property type="entry name" value="SAC3_GANP"/>
    <property type="match status" value="1"/>
</dbReference>
<dbReference type="eggNOG" id="KOG1861">
    <property type="taxonomic scope" value="Eukaryota"/>
</dbReference>
<protein>
    <recommendedName>
        <fullName evidence="3">vesicle-fusing ATPase</fullName>
        <ecNumber evidence="3">3.6.4.6</ecNumber>
    </recommendedName>
</protein>
<name>R9ACW0_WALI9</name>
<dbReference type="SUPFAM" id="SSF116846">
    <property type="entry name" value="MIT domain"/>
    <property type="match status" value="1"/>
</dbReference>
<dbReference type="Pfam" id="PF00004">
    <property type="entry name" value="AAA"/>
    <property type="match status" value="1"/>
</dbReference>
<keyword evidence="10" id="KW-0472">Membrane</keyword>
<feature type="compositionally biased region" description="Polar residues" evidence="12">
    <location>
        <begin position="86"/>
        <end position="99"/>
    </location>
</feature>
<dbReference type="InterPro" id="IPR050304">
    <property type="entry name" value="MT-severing_AAA_ATPase"/>
</dbReference>
<feature type="compositionally biased region" description="Low complexity" evidence="12">
    <location>
        <begin position="760"/>
        <end position="772"/>
    </location>
</feature>
<feature type="region of interest" description="Disordered" evidence="12">
    <location>
        <begin position="75"/>
        <end position="110"/>
    </location>
</feature>
<evidence type="ECO:0000256" key="8">
    <source>
        <dbReference type="ARBA" id="ARBA00022840"/>
    </source>
</evidence>
<evidence type="ECO:0000313" key="14">
    <source>
        <dbReference type="EMBL" id="EOR00007.1"/>
    </source>
</evidence>
<dbReference type="InterPro" id="IPR003593">
    <property type="entry name" value="AAA+_ATPase"/>
</dbReference>
<dbReference type="GO" id="GO:0010008">
    <property type="term" value="C:endosome membrane"/>
    <property type="evidence" value="ECO:0007669"/>
    <property type="project" value="UniProtKB-SubCell"/>
</dbReference>
<dbReference type="GO" id="GO:0005524">
    <property type="term" value="F:ATP binding"/>
    <property type="evidence" value="ECO:0007669"/>
    <property type="project" value="UniProtKB-KW"/>
</dbReference>
<dbReference type="SUPFAM" id="SSF52540">
    <property type="entry name" value="P-loop containing nucleoside triphosphate hydrolases"/>
    <property type="match status" value="1"/>
</dbReference>
<gene>
    <name evidence="14" type="ORF">J056_001236</name>
</gene>
<evidence type="ECO:0000256" key="12">
    <source>
        <dbReference type="SAM" id="MobiDB-lite"/>
    </source>
</evidence>
<dbReference type="PANTHER" id="PTHR23074">
    <property type="entry name" value="AAA DOMAIN-CONTAINING"/>
    <property type="match status" value="1"/>
</dbReference>
<evidence type="ECO:0000256" key="2">
    <source>
        <dbReference type="ARBA" id="ARBA00006914"/>
    </source>
</evidence>
<reference evidence="15" key="1">
    <citation type="journal article" date="2013" name="BMC Genomics">
        <title>Genome and transcriptome sequencing of the halophilic fungus Wallemia ichthyophaga: haloadaptations present and absent.</title>
        <authorList>
            <person name="Zajc J."/>
            <person name="Liu Y."/>
            <person name="Dai W."/>
            <person name="Yang Z."/>
            <person name="Hu J."/>
            <person name="Gostincar C."/>
            <person name="Gunde-Cimerman N."/>
        </authorList>
    </citation>
    <scope>NUCLEOTIDE SEQUENCE [LARGE SCALE GENOMIC DNA]</scope>
    <source>
        <strain evidence="15">EXF-994 / CBS 113033</strain>
    </source>
</reference>
<dbReference type="PROSITE" id="PS50250">
    <property type="entry name" value="PCI"/>
    <property type="match status" value="1"/>
</dbReference>
<keyword evidence="15" id="KW-1185">Reference proteome</keyword>
<evidence type="ECO:0000313" key="15">
    <source>
        <dbReference type="Proteomes" id="UP000014064"/>
    </source>
</evidence>
<dbReference type="InterPro" id="IPR036181">
    <property type="entry name" value="MIT_dom_sf"/>
</dbReference>
<dbReference type="InterPro" id="IPR007330">
    <property type="entry name" value="MIT_dom"/>
</dbReference>
<dbReference type="EMBL" id="KE007237">
    <property type="protein sequence ID" value="EOR00007.1"/>
    <property type="molecule type" value="Genomic_DNA"/>
</dbReference>
<feature type="region of interest" description="Disordered" evidence="12">
    <location>
        <begin position="434"/>
        <end position="488"/>
    </location>
</feature>
<feature type="region of interest" description="Disordered" evidence="12">
    <location>
        <begin position="796"/>
        <end position="911"/>
    </location>
</feature>
<proteinExistence type="inferred from homology"/>
<dbReference type="CDD" id="cd02678">
    <property type="entry name" value="MIT_VPS4"/>
    <property type="match status" value="1"/>
</dbReference>
<feature type="compositionally biased region" description="Pro residues" evidence="12">
    <location>
        <begin position="875"/>
        <end position="885"/>
    </location>
</feature>
<feature type="region of interest" description="Disordered" evidence="12">
    <location>
        <begin position="703"/>
        <end position="772"/>
    </location>
</feature>
<dbReference type="InterPro" id="IPR027417">
    <property type="entry name" value="P-loop_NTPase"/>
</dbReference>
<dbReference type="PANTHER" id="PTHR23074:SF83">
    <property type="entry name" value="VACUOLAR PROTEIN SORTING-ASSOCIATED PROTEIN 4A"/>
    <property type="match status" value="1"/>
</dbReference>
<comment type="subcellular location">
    <subcellularLocation>
        <location evidence="1">Endosome membrane</location>
        <topology evidence="1">Peripheral membrane protein</topology>
    </subcellularLocation>
</comment>
<dbReference type="GeneID" id="20374188"/>
<feature type="compositionally biased region" description="Low complexity" evidence="12">
    <location>
        <begin position="453"/>
        <end position="474"/>
    </location>
</feature>
<dbReference type="Pfam" id="PF17862">
    <property type="entry name" value="AAA_lid_3"/>
    <property type="match status" value="1"/>
</dbReference>
<dbReference type="InterPro" id="IPR005062">
    <property type="entry name" value="SAC3/GANP/THP3_conserved"/>
</dbReference>
<dbReference type="EC" id="3.6.4.6" evidence="3"/>
<feature type="compositionally biased region" description="Polar residues" evidence="12">
    <location>
        <begin position="441"/>
        <end position="452"/>
    </location>
</feature>
<dbReference type="FunFam" id="3.40.50.300:FF:000043">
    <property type="entry name" value="Vacuolar protein sorting-associated protein 4"/>
    <property type="match status" value="1"/>
</dbReference>
<evidence type="ECO:0000256" key="10">
    <source>
        <dbReference type="ARBA" id="ARBA00023136"/>
    </source>
</evidence>
<dbReference type="GO" id="GO:0016887">
    <property type="term" value="F:ATP hydrolysis activity"/>
    <property type="evidence" value="ECO:0007669"/>
    <property type="project" value="InterPro"/>
</dbReference>
<keyword evidence="7" id="KW-0378">Hydrolase</keyword>
<dbReference type="GO" id="GO:0007033">
    <property type="term" value="P:vacuole organization"/>
    <property type="evidence" value="ECO:0007669"/>
    <property type="project" value="TreeGrafter"/>
</dbReference>
<dbReference type="GO" id="GO:0045324">
    <property type="term" value="P:late endosome to vacuole transport"/>
    <property type="evidence" value="ECO:0007669"/>
    <property type="project" value="UniProtKB-ARBA"/>
</dbReference>
<dbReference type="FunFam" id="1.20.58.80:FF:000004">
    <property type="entry name" value="Vacuolar protein sorting-associated protein 4"/>
    <property type="match status" value="1"/>
</dbReference>